<sequence length="180" mass="19939">MIPDIGQGGCAALEDSVVLARCLAKALSGKTSKESKEKDEREMDEYKRIEMGLKKCAKERKWGSIELISTAYIVGLIQQSNDKILAFLSQDQVAGGGENSDSKDNGEDSVPSIEMTSSAVDIIVAVFTRYGIMQGIEHDFIIYEYFKFEAGEREGEWERGSEYRINAVECGVYGRDARGD</sequence>
<evidence type="ECO:0000313" key="4">
    <source>
        <dbReference type="Proteomes" id="UP000737018"/>
    </source>
</evidence>
<dbReference type="EMBL" id="JRKL02001258">
    <property type="protein sequence ID" value="KAF3965102.1"/>
    <property type="molecule type" value="Genomic_DNA"/>
</dbReference>
<protein>
    <submittedName>
        <fullName evidence="3">Uncharacterized protein</fullName>
    </submittedName>
</protein>
<dbReference type="PANTHER" id="PTHR45934">
    <property type="entry name" value="FAD/NAD(P)-BINDING OXIDOREDUCTASE FAMILY PROTEIN"/>
    <property type="match status" value="1"/>
</dbReference>
<comment type="caution">
    <text evidence="3">The sequence shown here is derived from an EMBL/GenBank/DDBJ whole genome shotgun (WGS) entry which is preliminary data.</text>
</comment>
<evidence type="ECO:0000313" key="3">
    <source>
        <dbReference type="EMBL" id="KAF3965102.1"/>
    </source>
</evidence>
<dbReference type="InterPro" id="IPR044560">
    <property type="entry name" value="MOase"/>
</dbReference>
<dbReference type="PANTHER" id="PTHR45934:SF20">
    <property type="entry name" value="MONOOXYGENASE 2-RELATED"/>
    <property type="match status" value="1"/>
</dbReference>
<keyword evidence="2" id="KW-0503">Monooxygenase</keyword>
<evidence type="ECO:0000256" key="2">
    <source>
        <dbReference type="ARBA" id="ARBA00023033"/>
    </source>
</evidence>
<accession>A0A8J4RIV1</accession>
<keyword evidence="1" id="KW-0560">Oxidoreductase</keyword>
<dbReference type="Gene3D" id="3.50.50.60">
    <property type="entry name" value="FAD/NAD(P)-binding domain"/>
    <property type="match status" value="1"/>
</dbReference>
<keyword evidence="4" id="KW-1185">Reference proteome</keyword>
<reference evidence="3" key="1">
    <citation type="submission" date="2020-03" db="EMBL/GenBank/DDBJ databases">
        <title>Castanea mollissima Vanexum genome sequencing.</title>
        <authorList>
            <person name="Staton M."/>
        </authorList>
    </citation>
    <scope>NUCLEOTIDE SEQUENCE</scope>
    <source>
        <tissue evidence="3">Leaf</tissue>
    </source>
</reference>
<name>A0A8J4RIV1_9ROSI</name>
<dbReference type="AlphaFoldDB" id="A0A8J4RIV1"/>
<gene>
    <name evidence="3" type="ORF">CMV_010681</name>
</gene>
<evidence type="ECO:0000256" key="1">
    <source>
        <dbReference type="ARBA" id="ARBA00023002"/>
    </source>
</evidence>
<organism evidence="3 4">
    <name type="scientific">Castanea mollissima</name>
    <name type="common">Chinese chestnut</name>
    <dbReference type="NCBI Taxonomy" id="60419"/>
    <lineage>
        <taxon>Eukaryota</taxon>
        <taxon>Viridiplantae</taxon>
        <taxon>Streptophyta</taxon>
        <taxon>Embryophyta</taxon>
        <taxon>Tracheophyta</taxon>
        <taxon>Spermatophyta</taxon>
        <taxon>Magnoliopsida</taxon>
        <taxon>eudicotyledons</taxon>
        <taxon>Gunneridae</taxon>
        <taxon>Pentapetalae</taxon>
        <taxon>rosids</taxon>
        <taxon>fabids</taxon>
        <taxon>Fagales</taxon>
        <taxon>Fagaceae</taxon>
        <taxon>Castanea</taxon>
    </lineage>
</organism>
<proteinExistence type="predicted"/>
<dbReference type="InterPro" id="IPR036188">
    <property type="entry name" value="FAD/NAD-bd_sf"/>
</dbReference>
<dbReference type="Proteomes" id="UP000737018">
    <property type="component" value="Unassembled WGS sequence"/>
</dbReference>
<dbReference type="GO" id="GO:0004497">
    <property type="term" value="F:monooxygenase activity"/>
    <property type="evidence" value="ECO:0007669"/>
    <property type="project" value="UniProtKB-KW"/>
</dbReference>
<dbReference type="OrthoDB" id="655030at2759"/>